<organism evidence="1 2">
    <name type="scientific">Rhamnella rubrinervis</name>
    <dbReference type="NCBI Taxonomy" id="2594499"/>
    <lineage>
        <taxon>Eukaryota</taxon>
        <taxon>Viridiplantae</taxon>
        <taxon>Streptophyta</taxon>
        <taxon>Embryophyta</taxon>
        <taxon>Tracheophyta</taxon>
        <taxon>Spermatophyta</taxon>
        <taxon>Magnoliopsida</taxon>
        <taxon>eudicotyledons</taxon>
        <taxon>Gunneridae</taxon>
        <taxon>Pentapetalae</taxon>
        <taxon>rosids</taxon>
        <taxon>fabids</taxon>
        <taxon>Rosales</taxon>
        <taxon>Rhamnaceae</taxon>
        <taxon>rhamnoid group</taxon>
        <taxon>Rhamneae</taxon>
        <taxon>Rhamnella</taxon>
    </lineage>
</organism>
<dbReference type="PANTHER" id="PTHR14873">
    <property type="entry name" value="OS06G0694100 PROTEIN"/>
    <property type="match status" value="1"/>
</dbReference>
<dbReference type="SUPFAM" id="SSF48371">
    <property type="entry name" value="ARM repeat"/>
    <property type="match status" value="1"/>
</dbReference>
<dbReference type="InterPro" id="IPR016024">
    <property type="entry name" value="ARM-type_fold"/>
</dbReference>
<dbReference type="Proteomes" id="UP000796880">
    <property type="component" value="Unassembled WGS sequence"/>
</dbReference>
<evidence type="ECO:0008006" key="3">
    <source>
        <dbReference type="Google" id="ProtNLM"/>
    </source>
</evidence>
<evidence type="ECO:0000313" key="1">
    <source>
        <dbReference type="EMBL" id="KAF3433537.1"/>
    </source>
</evidence>
<sequence>MSKSFSNLHDLIIQLSDPILKSLRETQCTPSDGSNVSVKAVLEFLLLHKTSPPIRTSIRNFALACALLSSSQSSTHDLLSWIPQHLSAAADSAFRELSKAHSIVFGERSAVKIGELGIDWGLVPEEKRLVVELMPEVLPLLKDAIKESSIDKSDECDEVLAASARVPVGFAIVAAHQFRWFVTQIDYPHLGQLCSLVFPCGLTALDHWSPEVKGQGMVSFIHIGKNVNAAELGWIEDVILDACCQNIASSDEIWHLVVEMSVLVVTCIECSNPRSLWFERILNEMLSHLERAPRNKERRVAWLLHIEPLFNGVGLVLLAHFRRIFPLFFQWMHADDDETVLLVLKQVQTVIRLTWIRNTPYVERLVDELAALYKEAAMKRSREHIRKLVSEILVLLHQCKGLQFEAACDKHRDDPNLTNIFPSLHGTNTDTVVQ</sequence>
<accession>A0A8K0DYH2</accession>
<dbReference type="EMBL" id="VOIH02000011">
    <property type="protein sequence ID" value="KAF3433537.1"/>
    <property type="molecule type" value="Genomic_DNA"/>
</dbReference>
<name>A0A8K0DYH2_9ROSA</name>
<dbReference type="AlphaFoldDB" id="A0A8K0DYH2"/>
<comment type="caution">
    <text evidence="1">The sequence shown here is derived from an EMBL/GenBank/DDBJ whole genome shotgun (WGS) entry which is preliminary data.</text>
</comment>
<dbReference type="OrthoDB" id="753785at2759"/>
<proteinExistence type="predicted"/>
<dbReference type="PANTHER" id="PTHR14873:SF1">
    <property type="entry name" value="OS06G0694100 PROTEIN"/>
    <property type="match status" value="1"/>
</dbReference>
<gene>
    <name evidence="1" type="ORF">FNV43_RR24639</name>
</gene>
<reference evidence="1" key="1">
    <citation type="submission" date="2020-03" db="EMBL/GenBank/DDBJ databases">
        <title>A high-quality chromosome-level genome assembly of a woody plant with both climbing and erect habits, Rhamnella rubrinervis.</title>
        <authorList>
            <person name="Lu Z."/>
            <person name="Yang Y."/>
            <person name="Zhu X."/>
            <person name="Sun Y."/>
        </authorList>
    </citation>
    <scope>NUCLEOTIDE SEQUENCE</scope>
    <source>
        <strain evidence="1">BYM</strain>
        <tissue evidence="1">Leaf</tissue>
    </source>
</reference>
<keyword evidence="2" id="KW-1185">Reference proteome</keyword>
<evidence type="ECO:0000313" key="2">
    <source>
        <dbReference type="Proteomes" id="UP000796880"/>
    </source>
</evidence>
<protein>
    <recommendedName>
        <fullName evidence="3">ARM repeat superfamily protein</fullName>
    </recommendedName>
</protein>